<name>A0ABS1JW64_9BURK</name>
<keyword evidence="18" id="KW-1185">Reference proteome</keyword>
<evidence type="ECO:0000256" key="6">
    <source>
        <dbReference type="ARBA" id="ARBA00022729"/>
    </source>
</evidence>
<dbReference type="Proteomes" id="UP000622707">
    <property type="component" value="Unassembled WGS sequence"/>
</dbReference>
<protein>
    <submittedName>
        <fullName evidence="17">TonB-dependent receptor</fullName>
    </submittedName>
</protein>
<gene>
    <name evidence="17" type="ORF">JI746_25365</name>
</gene>
<organism evidence="17 18">
    <name type="scientific">Ramlibacter alkalitolerans</name>
    <dbReference type="NCBI Taxonomy" id="2039631"/>
    <lineage>
        <taxon>Bacteria</taxon>
        <taxon>Pseudomonadati</taxon>
        <taxon>Pseudomonadota</taxon>
        <taxon>Betaproteobacteria</taxon>
        <taxon>Burkholderiales</taxon>
        <taxon>Comamonadaceae</taxon>
        <taxon>Ramlibacter</taxon>
    </lineage>
</organism>
<dbReference type="InterPro" id="IPR000531">
    <property type="entry name" value="Beta-barrel_TonB"/>
</dbReference>
<comment type="similarity">
    <text evidence="2 12 13">Belongs to the TonB-dependent receptor family.</text>
</comment>
<feature type="chain" id="PRO_5047407239" evidence="14">
    <location>
        <begin position="26"/>
        <end position="612"/>
    </location>
</feature>
<dbReference type="InterPro" id="IPR036942">
    <property type="entry name" value="Beta-barrel_TonB_sf"/>
</dbReference>
<keyword evidence="3 12" id="KW-0813">Transport</keyword>
<evidence type="ECO:0000256" key="5">
    <source>
        <dbReference type="ARBA" id="ARBA00022692"/>
    </source>
</evidence>
<dbReference type="Pfam" id="PF07715">
    <property type="entry name" value="Plug"/>
    <property type="match status" value="1"/>
</dbReference>
<comment type="caution">
    <text evidence="17">The sequence shown here is derived from an EMBL/GenBank/DDBJ whole genome shotgun (WGS) entry which is preliminary data.</text>
</comment>
<keyword evidence="4 12" id="KW-1134">Transmembrane beta strand</keyword>
<dbReference type="PANTHER" id="PTHR30069">
    <property type="entry name" value="TONB-DEPENDENT OUTER MEMBRANE RECEPTOR"/>
    <property type="match status" value="1"/>
</dbReference>
<keyword evidence="5 12" id="KW-0812">Transmembrane</keyword>
<keyword evidence="7" id="KW-0406">Ion transport</keyword>
<dbReference type="Gene3D" id="2.40.170.20">
    <property type="entry name" value="TonB-dependent receptor, beta-barrel domain"/>
    <property type="match status" value="1"/>
</dbReference>
<evidence type="ECO:0000256" key="9">
    <source>
        <dbReference type="ARBA" id="ARBA00023136"/>
    </source>
</evidence>
<dbReference type="PANTHER" id="PTHR30069:SF53">
    <property type="entry name" value="COLICIN I RECEPTOR-RELATED"/>
    <property type="match status" value="1"/>
</dbReference>
<feature type="domain" description="TonB-dependent receptor-like beta-barrel" evidence="15">
    <location>
        <begin position="209"/>
        <end position="581"/>
    </location>
</feature>
<evidence type="ECO:0000256" key="12">
    <source>
        <dbReference type="PROSITE-ProRule" id="PRU01360"/>
    </source>
</evidence>
<evidence type="ECO:0000256" key="2">
    <source>
        <dbReference type="ARBA" id="ARBA00009810"/>
    </source>
</evidence>
<evidence type="ECO:0000313" key="18">
    <source>
        <dbReference type="Proteomes" id="UP000622707"/>
    </source>
</evidence>
<evidence type="ECO:0000256" key="4">
    <source>
        <dbReference type="ARBA" id="ARBA00022452"/>
    </source>
</evidence>
<dbReference type="InterPro" id="IPR012910">
    <property type="entry name" value="Plug_dom"/>
</dbReference>
<dbReference type="EMBL" id="JAEQND010000018">
    <property type="protein sequence ID" value="MBL0428459.1"/>
    <property type="molecule type" value="Genomic_DNA"/>
</dbReference>
<dbReference type="PROSITE" id="PS52016">
    <property type="entry name" value="TONB_DEPENDENT_REC_3"/>
    <property type="match status" value="1"/>
</dbReference>
<evidence type="ECO:0000256" key="1">
    <source>
        <dbReference type="ARBA" id="ARBA00004571"/>
    </source>
</evidence>
<evidence type="ECO:0000259" key="16">
    <source>
        <dbReference type="Pfam" id="PF07715"/>
    </source>
</evidence>
<keyword evidence="11 12" id="KW-0998">Cell outer membrane</keyword>
<reference evidence="17 18" key="1">
    <citation type="journal article" date="2017" name="Int. J. Syst. Evol. Microbiol.">
        <title>Ramlibacter alkalitolerans sp. nov., alkali-tolerant bacterium isolated from soil of ginseng.</title>
        <authorList>
            <person name="Lee D.H."/>
            <person name="Cha C.J."/>
        </authorList>
    </citation>
    <scope>NUCLEOTIDE SEQUENCE [LARGE SCALE GENOMIC DNA]</scope>
    <source>
        <strain evidence="17 18">KACC 19305</strain>
    </source>
</reference>
<evidence type="ECO:0000259" key="15">
    <source>
        <dbReference type="Pfam" id="PF00593"/>
    </source>
</evidence>
<feature type="domain" description="TonB-dependent receptor plug" evidence="16">
    <location>
        <begin position="44"/>
        <end position="149"/>
    </location>
</feature>
<evidence type="ECO:0000256" key="11">
    <source>
        <dbReference type="ARBA" id="ARBA00023237"/>
    </source>
</evidence>
<dbReference type="Pfam" id="PF00593">
    <property type="entry name" value="TonB_dep_Rec_b-barrel"/>
    <property type="match status" value="1"/>
</dbReference>
<keyword evidence="9 12" id="KW-0472">Membrane</keyword>
<dbReference type="InterPro" id="IPR039426">
    <property type="entry name" value="TonB-dep_rcpt-like"/>
</dbReference>
<feature type="signal peptide" evidence="14">
    <location>
        <begin position="1"/>
        <end position="25"/>
    </location>
</feature>
<evidence type="ECO:0000256" key="13">
    <source>
        <dbReference type="RuleBase" id="RU003357"/>
    </source>
</evidence>
<evidence type="ECO:0000256" key="8">
    <source>
        <dbReference type="ARBA" id="ARBA00023077"/>
    </source>
</evidence>
<evidence type="ECO:0000313" key="17">
    <source>
        <dbReference type="EMBL" id="MBL0428459.1"/>
    </source>
</evidence>
<comment type="subcellular location">
    <subcellularLocation>
        <location evidence="1 12">Cell outer membrane</location>
        <topology evidence="1 12">Multi-pass membrane protein</topology>
    </subcellularLocation>
</comment>
<accession>A0ABS1JW64</accession>
<keyword evidence="8 13" id="KW-0798">TonB box</keyword>
<evidence type="ECO:0000256" key="14">
    <source>
        <dbReference type="SAM" id="SignalP"/>
    </source>
</evidence>
<dbReference type="CDD" id="cd01347">
    <property type="entry name" value="ligand_gated_channel"/>
    <property type="match status" value="1"/>
</dbReference>
<sequence length="612" mass="66453">MVPNNLVSRAGLPLALALSACGAAAQTTLREVVVSAARTEQAVQDALPATTLITRREIEQAQTPDLPTLLRRLTGGELAQTGQQGSVAGVFLRGAEPRHTLVLVDGVPINNLNFGLPAIEHIPLADVERIEVVRGNVSSLYGSAAIGGVIQIFTRQPTATPFAALTVQGGSRGLVQVDATGSVKLASGTGLRASAEGLRDRGFNAIRQEERPGTNPDRDGYRRHAASLAVTQDLGAHSIGLKLRDARGRVDFDNEFGPATQRDSSRFVEQVATLDGRFRLTPTLRVDAAFTRAVDKLDADEAAFPFFVDSRSDGAQVGAEWQAAPGQRVTAGLEHTRQHITSDTAYERDRRTVDGARIGYALDAGKHQLQLNARHDRYSDFGSANTWLAAYGYQLTPAWRASVSASTGFRAPSFNDLFFPFGIGNPDLRPERVRSTELALQYVVGGQEVRATLFQNRFHDLIGSDSAFHTINVGRARNRGLELAYAGRVLEYALRAGVTAQDPRDLDDDTRLVRRARVFGHVGVTRERGPWQWGGNLRFSGDREDRFQGTPVRLGGYGVLDLTAAYTVSPQVKVFGRIENVFDHGYETAFGYRQAGRGAFVGVRWQPGTLTP</sequence>
<dbReference type="SUPFAM" id="SSF56935">
    <property type="entry name" value="Porins"/>
    <property type="match status" value="1"/>
</dbReference>
<proteinExistence type="inferred from homology"/>
<keyword evidence="6 14" id="KW-0732">Signal</keyword>
<evidence type="ECO:0000256" key="7">
    <source>
        <dbReference type="ARBA" id="ARBA00023065"/>
    </source>
</evidence>
<dbReference type="InterPro" id="IPR037066">
    <property type="entry name" value="Plug_dom_sf"/>
</dbReference>
<dbReference type="Gene3D" id="2.170.130.10">
    <property type="entry name" value="TonB-dependent receptor, plug domain"/>
    <property type="match status" value="1"/>
</dbReference>
<evidence type="ECO:0000256" key="3">
    <source>
        <dbReference type="ARBA" id="ARBA00022448"/>
    </source>
</evidence>
<dbReference type="RefSeq" id="WP_201693095.1">
    <property type="nucleotide sequence ID" value="NZ_JAEQND010000018.1"/>
</dbReference>
<evidence type="ECO:0000256" key="10">
    <source>
        <dbReference type="ARBA" id="ARBA00023170"/>
    </source>
</evidence>
<keyword evidence="10 17" id="KW-0675">Receptor</keyword>